<dbReference type="PANTHER" id="PTHR31672:SF13">
    <property type="entry name" value="F-BOX PROTEIN CPR30-LIKE"/>
    <property type="match status" value="1"/>
</dbReference>
<evidence type="ECO:0000259" key="1">
    <source>
        <dbReference type="PROSITE" id="PS50181"/>
    </source>
</evidence>
<dbReference type="AlphaFoldDB" id="A0AAD8RUV9"/>
<sequence length="551" mass="62839">MVSEEVNSKKQRNEECFINRLPRDLIERVFLRLPVSTLLMCVGVCKPWQNLIWDPQFVTLHLKHASRFALLFFRKESVAGERHPSDAVLIDEAWSQSTYAVPVVGPDDILFGSCNGLLGLYTKTSSIKIANLATGECLRLEKPVKNLKGDHFSFYSFGFHPLTNEYKITHFLGDCVEVCPQNKDRFNFIQVYKLGDETWKDIRTPEGLSLNCVRNSGTINVDGTMYWLTEDMAANWQHAVMSFDLGKESFARIQLPASVPEDCASGGPRRYWIREIDGKVIIATAQTYPSQPRRLVGELQIWTLDNKAEQRWSQKYNMQAIDYIPGPNLAHGEKLLMQCCDGNLYSYELLAENVMSKVLKMAKLLDFSPHKPDNMQSYICVKSLVRLDVYKKAGIVCRPNQRDGWELEKWKAWQQLISKMEELWSRVHQKEHESIASLQELRIQLNGLLPHVSDDSIRQQIGMKIGQKFPLFPDQQPRSLRRLNLVEQKRDIEALHARINKHVEIVKGVTQALGSISSMIHSVIQDQMGASSSNAVISSQTQSEGEDAVET</sequence>
<proteinExistence type="predicted"/>
<name>A0AAD8RUV9_LOLMU</name>
<dbReference type="SUPFAM" id="SSF81383">
    <property type="entry name" value="F-box domain"/>
    <property type="match status" value="1"/>
</dbReference>
<keyword evidence="3" id="KW-1185">Reference proteome</keyword>
<dbReference type="NCBIfam" id="TIGR01640">
    <property type="entry name" value="F_box_assoc_1"/>
    <property type="match status" value="1"/>
</dbReference>
<dbReference type="InterPro" id="IPR013187">
    <property type="entry name" value="F-box-assoc_dom_typ3"/>
</dbReference>
<accession>A0AAD8RUV9</accession>
<dbReference type="EMBL" id="JAUUTY010000005">
    <property type="protein sequence ID" value="KAK1631720.1"/>
    <property type="molecule type" value="Genomic_DNA"/>
</dbReference>
<evidence type="ECO:0000313" key="2">
    <source>
        <dbReference type="EMBL" id="KAK1631720.1"/>
    </source>
</evidence>
<dbReference type="PROSITE" id="PS50181">
    <property type="entry name" value="FBOX"/>
    <property type="match status" value="1"/>
</dbReference>
<gene>
    <name evidence="2" type="ORF">QYE76_006035</name>
</gene>
<dbReference type="InterPro" id="IPR036047">
    <property type="entry name" value="F-box-like_dom_sf"/>
</dbReference>
<comment type="caution">
    <text evidence="2">The sequence shown here is derived from an EMBL/GenBank/DDBJ whole genome shotgun (WGS) entry which is preliminary data.</text>
</comment>
<dbReference type="Pfam" id="PF00646">
    <property type="entry name" value="F-box"/>
    <property type="match status" value="1"/>
</dbReference>
<organism evidence="2 3">
    <name type="scientific">Lolium multiflorum</name>
    <name type="common">Italian ryegrass</name>
    <name type="synonym">Lolium perenne subsp. multiflorum</name>
    <dbReference type="NCBI Taxonomy" id="4521"/>
    <lineage>
        <taxon>Eukaryota</taxon>
        <taxon>Viridiplantae</taxon>
        <taxon>Streptophyta</taxon>
        <taxon>Embryophyta</taxon>
        <taxon>Tracheophyta</taxon>
        <taxon>Spermatophyta</taxon>
        <taxon>Magnoliopsida</taxon>
        <taxon>Liliopsida</taxon>
        <taxon>Poales</taxon>
        <taxon>Poaceae</taxon>
        <taxon>BOP clade</taxon>
        <taxon>Pooideae</taxon>
        <taxon>Poodae</taxon>
        <taxon>Poeae</taxon>
        <taxon>Poeae Chloroplast Group 2 (Poeae type)</taxon>
        <taxon>Loliodinae</taxon>
        <taxon>Loliinae</taxon>
        <taxon>Lolium</taxon>
    </lineage>
</organism>
<dbReference type="InterPro" id="IPR017451">
    <property type="entry name" value="F-box-assoc_interact_dom"/>
</dbReference>
<reference evidence="2" key="1">
    <citation type="submission" date="2023-07" db="EMBL/GenBank/DDBJ databases">
        <title>A chromosome-level genome assembly of Lolium multiflorum.</title>
        <authorList>
            <person name="Chen Y."/>
            <person name="Copetti D."/>
            <person name="Kolliker R."/>
            <person name="Studer B."/>
        </authorList>
    </citation>
    <scope>NUCLEOTIDE SEQUENCE</scope>
    <source>
        <strain evidence="2">02402/16</strain>
        <tissue evidence="2">Leaf</tissue>
    </source>
</reference>
<evidence type="ECO:0000313" key="3">
    <source>
        <dbReference type="Proteomes" id="UP001231189"/>
    </source>
</evidence>
<dbReference type="Proteomes" id="UP001231189">
    <property type="component" value="Unassembled WGS sequence"/>
</dbReference>
<dbReference type="InterPro" id="IPR050796">
    <property type="entry name" value="SCF_F-box_component"/>
</dbReference>
<feature type="domain" description="F-box" evidence="1">
    <location>
        <begin position="15"/>
        <end position="60"/>
    </location>
</feature>
<protein>
    <recommendedName>
        <fullName evidence="1">F-box domain-containing protein</fullName>
    </recommendedName>
</protein>
<dbReference type="Pfam" id="PF08268">
    <property type="entry name" value="FBA_3"/>
    <property type="match status" value="1"/>
</dbReference>
<dbReference type="Gene3D" id="1.20.1280.50">
    <property type="match status" value="1"/>
</dbReference>
<dbReference type="InterPro" id="IPR001810">
    <property type="entry name" value="F-box_dom"/>
</dbReference>
<dbReference type="PANTHER" id="PTHR31672">
    <property type="entry name" value="BNACNNG10540D PROTEIN"/>
    <property type="match status" value="1"/>
</dbReference>